<dbReference type="InterPro" id="IPR011944">
    <property type="entry name" value="Steroid_delta5-4_isomerase"/>
</dbReference>
<dbReference type="Proteomes" id="UP000199340">
    <property type="component" value="Unassembled WGS sequence"/>
</dbReference>
<reference evidence="2 3" key="1">
    <citation type="submission" date="2016-10" db="EMBL/GenBank/DDBJ databases">
        <authorList>
            <person name="de Groot N.N."/>
        </authorList>
    </citation>
    <scope>NUCLEOTIDE SEQUENCE [LARGE SCALE GENOMIC DNA]</scope>
    <source>
        <strain evidence="2 3">DSM 28010</strain>
    </source>
</reference>
<feature type="domain" description="DUF4440" evidence="1">
    <location>
        <begin position="14"/>
        <end position="120"/>
    </location>
</feature>
<proteinExistence type="predicted"/>
<sequence length="150" mass="16081">MTALPAEPGDIPGAFAAAWMARDAAALAALFAEKAEFVNVVGLWWHDRAAIEKAHDYALQSFFAETLLTPGTIRVKHLGDDVAIVQCRFTLTGQRLPDGGAAGPRRTILTFVAQRTTEGWITQAAQNTDIVDGAETMAHSGTLRAADYRG</sequence>
<dbReference type="SUPFAM" id="SSF54427">
    <property type="entry name" value="NTF2-like"/>
    <property type="match status" value="1"/>
</dbReference>
<evidence type="ECO:0000313" key="3">
    <source>
        <dbReference type="Proteomes" id="UP000199340"/>
    </source>
</evidence>
<dbReference type="InterPro" id="IPR032710">
    <property type="entry name" value="NTF2-like_dom_sf"/>
</dbReference>
<dbReference type="InterPro" id="IPR027843">
    <property type="entry name" value="DUF4440"/>
</dbReference>
<dbReference type="AlphaFoldDB" id="A0A1G8MKF2"/>
<dbReference type="Pfam" id="PF14534">
    <property type="entry name" value="DUF4440"/>
    <property type="match status" value="1"/>
</dbReference>
<keyword evidence="3" id="KW-1185">Reference proteome</keyword>
<dbReference type="STRING" id="490829.SAMN05421850_104222"/>
<evidence type="ECO:0000313" key="2">
    <source>
        <dbReference type="EMBL" id="SDI68295.1"/>
    </source>
</evidence>
<gene>
    <name evidence="2" type="ORF">SAMN05421850_104222</name>
</gene>
<accession>A0A1G8MKF2</accession>
<dbReference type="EMBL" id="FNEB01000004">
    <property type="protein sequence ID" value="SDI68295.1"/>
    <property type="molecule type" value="Genomic_DNA"/>
</dbReference>
<name>A0A1G8MKF2_9RHOB</name>
<protein>
    <recommendedName>
        <fullName evidence="1">DUF4440 domain-containing protein</fullName>
    </recommendedName>
</protein>
<dbReference type="Gene3D" id="3.10.450.50">
    <property type="match status" value="1"/>
</dbReference>
<evidence type="ECO:0000259" key="1">
    <source>
        <dbReference type="Pfam" id="PF14534"/>
    </source>
</evidence>
<dbReference type="NCBIfam" id="TIGR02246">
    <property type="entry name" value="SgcJ/EcaC family oxidoreductase"/>
    <property type="match status" value="1"/>
</dbReference>
<organism evidence="2 3">
    <name type="scientific">Lutimaribacter saemankumensis</name>
    <dbReference type="NCBI Taxonomy" id="490829"/>
    <lineage>
        <taxon>Bacteria</taxon>
        <taxon>Pseudomonadati</taxon>
        <taxon>Pseudomonadota</taxon>
        <taxon>Alphaproteobacteria</taxon>
        <taxon>Rhodobacterales</taxon>
        <taxon>Roseobacteraceae</taxon>
        <taxon>Lutimaribacter</taxon>
    </lineage>
</organism>
<dbReference type="RefSeq" id="WP_245723349.1">
    <property type="nucleotide sequence ID" value="NZ_FNEB01000004.1"/>
</dbReference>